<name>A0A1S4KKG3_CULQU</name>
<feature type="domain" description="ERAP1-like C-terminal" evidence="24">
    <location>
        <begin position="582"/>
        <end position="864"/>
    </location>
</feature>
<dbReference type="Gene3D" id="2.60.40.1910">
    <property type="match status" value="1"/>
</dbReference>
<dbReference type="VEuPathDB" id="VectorBase:CQUJHB007445"/>
<evidence type="ECO:0000259" key="24">
    <source>
        <dbReference type="Pfam" id="PF11838"/>
    </source>
</evidence>
<keyword evidence="18" id="KW-0449">Lipoprotein</keyword>
<feature type="binding site" evidence="20">
    <location>
        <position position="351"/>
    </location>
    <ligand>
        <name>Zn(2+)</name>
        <dbReference type="ChEBI" id="CHEBI:29105"/>
        <note>catalytic</note>
    </ligand>
</feature>
<dbReference type="GO" id="GO:0070006">
    <property type="term" value="F:metalloaminopeptidase activity"/>
    <property type="evidence" value="ECO:0007669"/>
    <property type="project" value="TreeGrafter"/>
</dbReference>
<proteinExistence type="inferred from homology"/>
<protein>
    <recommendedName>
        <fullName evidence="22">Aminopeptidase</fullName>
        <ecNumber evidence="22">3.4.11.-</ecNumber>
    </recommendedName>
</protein>
<feature type="active site" description="Proton acceptor" evidence="19">
    <location>
        <position position="352"/>
    </location>
</feature>
<dbReference type="SUPFAM" id="SSF55486">
    <property type="entry name" value="Metalloproteases ('zincins'), catalytic domain"/>
    <property type="match status" value="1"/>
</dbReference>
<evidence type="ECO:0000259" key="25">
    <source>
        <dbReference type="Pfam" id="PF17900"/>
    </source>
</evidence>
<dbReference type="CDD" id="cd09601">
    <property type="entry name" value="M1_APN-Q_like"/>
    <property type="match status" value="1"/>
</dbReference>
<accession>A0A1S4KKG3</accession>
<evidence type="ECO:0000256" key="13">
    <source>
        <dbReference type="ARBA" id="ARBA00022968"/>
    </source>
</evidence>
<evidence type="ECO:0000256" key="12">
    <source>
        <dbReference type="ARBA" id="ARBA00022833"/>
    </source>
</evidence>
<organism evidence="26 27">
    <name type="scientific">Culex quinquefasciatus</name>
    <name type="common">Southern house mosquito</name>
    <name type="synonym">Culex pungens</name>
    <dbReference type="NCBI Taxonomy" id="7176"/>
    <lineage>
        <taxon>Eukaryota</taxon>
        <taxon>Metazoa</taxon>
        <taxon>Ecdysozoa</taxon>
        <taxon>Arthropoda</taxon>
        <taxon>Hexapoda</taxon>
        <taxon>Insecta</taxon>
        <taxon>Pterygota</taxon>
        <taxon>Neoptera</taxon>
        <taxon>Endopterygota</taxon>
        <taxon>Diptera</taxon>
        <taxon>Nematocera</taxon>
        <taxon>Culicoidea</taxon>
        <taxon>Culicidae</taxon>
        <taxon>Culicinae</taxon>
        <taxon>Culicini</taxon>
        <taxon>Culex</taxon>
        <taxon>Culex</taxon>
    </lineage>
</organism>
<keyword evidence="4 22" id="KW-0031">Aminopeptidase</keyword>
<dbReference type="GO" id="GO:0098552">
    <property type="term" value="C:side of membrane"/>
    <property type="evidence" value="ECO:0007669"/>
    <property type="project" value="UniProtKB-KW"/>
</dbReference>
<comment type="cofactor">
    <cofactor evidence="20 22">
        <name>Zn(2+)</name>
        <dbReference type="ChEBI" id="CHEBI:29105"/>
    </cofactor>
    <text evidence="20 22">Binds 1 zinc ion per subunit.</text>
</comment>
<evidence type="ECO:0000259" key="23">
    <source>
        <dbReference type="Pfam" id="PF01433"/>
    </source>
</evidence>
<keyword evidence="27" id="KW-1185">Reference proteome</keyword>
<reference evidence="26" key="1">
    <citation type="submission" date="2020-05" db="UniProtKB">
        <authorList>
            <consortium name="EnsemblMetazoa"/>
        </authorList>
    </citation>
    <scope>IDENTIFICATION</scope>
    <source>
        <strain evidence="26">JHB</strain>
    </source>
</reference>
<evidence type="ECO:0000256" key="4">
    <source>
        <dbReference type="ARBA" id="ARBA00022438"/>
    </source>
</evidence>
<dbReference type="Gene3D" id="1.25.50.20">
    <property type="match status" value="1"/>
</dbReference>
<dbReference type="GO" id="GO:0008270">
    <property type="term" value="F:zinc ion binding"/>
    <property type="evidence" value="ECO:0007669"/>
    <property type="project" value="UniProtKB-UniRule"/>
</dbReference>
<dbReference type="FunFam" id="1.10.390.10:FF:000013">
    <property type="entry name" value="Aminopeptidase N"/>
    <property type="match status" value="1"/>
</dbReference>
<evidence type="ECO:0000256" key="1">
    <source>
        <dbReference type="ARBA" id="ARBA00004606"/>
    </source>
</evidence>
<dbReference type="InParanoid" id="A0A1S4KKG3"/>
<evidence type="ECO:0000256" key="6">
    <source>
        <dbReference type="ARBA" id="ARBA00022622"/>
    </source>
</evidence>
<keyword evidence="10" id="KW-0732">Signal</keyword>
<feature type="binding site" evidence="20">
    <location>
        <position position="374"/>
    </location>
    <ligand>
        <name>Zn(2+)</name>
        <dbReference type="ChEBI" id="CHEBI:29105"/>
        <note>catalytic</note>
    </ligand>
</feature>
<dbReference type="VEuPathDB" id="VectorBase:CPIJ039829"/>
<dbReference type="EC" id="3.4.11.-" evidence="22"/>
<dbReference type="GO" id="GO:0043171">
    <property type="term" value="P:peptide catabolic process"/>
    <property type="evidence" value="ECO:0007669"/>
    <property type="project" value="TreeGrafter"/>
</dbReference>
<evidence type="ECO:0000313" key="26">
    <source>
        <dbReference type="EnsemblMetazoa" id="CPIJ039829-PA"/>
    </source>
</evidence>
<feature type="domain" description="Aminopeptidase N-like N-terminal" evidence="25">
    <location>
        <begin position="55"/>
        <end position="242"/>
    </location>
</feature>
<evidence type="ECO:0000256" key="8">
    <source>
        <dbReference type="ARBA" id="ARBA00022692"/>
    </source>
</evidence>
<dbReference type="Gene3D" id="1.10.390.10">
    <property type="entry name" value="Neutral Protease Domain 2"/>
    <property type="match status" value="1"/>
</dbReference>
<dbReference type="EnsemblMetazoa" id="CPIJ039829-RA">
    <property type="protein sequence ID" value="CPIJ039829-PA"/>
    <property type="gene ID" value="CPIJ039829"/>
</dbReference>
<feature type="binding site" evidence="20">
    <location>
        <position position="355"/>
    </location>
    <ligand>
        <name>Zn(2+)</name>
        <dbReference type="ChEBI" id="CHEBI:29105"/>
        <note>catalytic</note>
    </ligand>
</feature>
<keyword evidence="7 22" id="KW-0645">Protease</keyword>
<keyword evidence="14" id="KW-1133">Transmembrane helix</keyword>
<evidence type="ECO:0000256" key="5">
    <source>
        <dbReference type="ARBA" id="ARBA00022475"/>
    </source>
</evidence>
<evidence type="ECO:0000256" key="18">
    <source>
        <dbReference type="ARBA" id="ARBA00023288"/>
    </source>
</evidence>
<dbReference type="Gene3D" id="2.60.40.1730">
    <property type="entry name" value="tricorn interacting facor f3 domain"/>
    <property type="match status" value="1"/>
</dbReference>
<keyword evidence="5" id="KW-1003">Cell membrane</keyword>
<keyword evidence="8" id="KW-0812">Transmembrane</keyword>
<evidence type="ECO:0000256" key="2">
    <source>
        <dbReference type="ARBA" id="ARBA00004609"/>
    </source>
</evidence>
<evidence type="ECO:0000256" key="22">
    <source>
        <dbReference type="RuleBase" id="RU364040"/>
    </source>
</evidence>
<evidence type="ECO:0000256" key="11">
    <source>
        <dbReference type="ARBA" id="ARBA00022801"/>
    </source>
</evidence>
<comment type="similarity">
    <text evidence="3 22">Belongs to the peptidase M1 family.</text>
</comment>
<evidence type="ECO:0000313" key="27">
    <source>
        <dbReference type="Proteomes" id="UP000002320"/>
    </source>
</evidence>
<keyword evidence="15 22" id="KW-0482">Metalloprotease</keyword>
<dbReference type="Proteomes" id="UP000002320">
    <property type="component" value="Unassembled WGS sequence"/>
</dbReference>
<keyword evidence="11 22" id="KW-0378">Hydrolase</keyword>
<evidence type="ECO:0000256" key="16">
    <source>
        <dbReference type="ARBA" id="ARBA00023136"/>
    </source>
</evidence>
<dbReference type="Pfam" id="PF11838">
    <property type="entry name" value="ERAP1_C"/>
    <property type="match status" value="1"/>
</dbReference>
<comment type="subcellular location">
    <subcellularLocation>
        <location evidence="2">Cell membrane</location>
        <topology evidence="2">Lipid-anchor</topology>
        <topology evidence="2">GPI-anchor</topology>
    </subcellularLocation>
    <subcellularLocation>
        <location evidence="1">Membrane</location>
        <topology evidence="1">Single-pass type II membrane protein</topology>
    </subcellularLocation>
</comment>
<dbReference type="InterPro" id="IPR045357">
    <property type="entry name" value="Aminopeptidase_N-like_N"/>
</dbReference>
<keyword evidence="9 20" id="KW-0479">Metal-binding</keyword>
<dbReference type="Pfam" id="PF17900">
    <property type="entry name" value="Peptidase_M1_N"/>
    <property type="match status" value="1"/>
</dbReference>
<dbReference type="Pfam" id="PF01433">
    <property type="entry name" value="Peptidase_M1"/>
    <property type="match status" value="1"/>
</dbReference>
<keyword evidence="12 20" id="KW-0862">Zinc</keyword>
<keyword evidence="17" id="KW-0325">Glycoprotein</keyword>
<dbReference type="GO" id="GO:0005737">
    <property type="term" value="C:cytoplasm"/>
    <property type="evidence" value="ECO:0007669"/>
    <property type="project" value="TreeGrafter"/>
</dbReference>
<dbReference type="InterPro" id="IPR024571">
    <property type="entry name" value="ERAP1-like_C_dom"/>
</dbReference>
<evidence type="ECO:0000256" key="20">
    <source>
        <dbReference type="PIRSR" id="PIRSR634016-3"/>
    </source>
</evidence>
<dbReference type="PRINTS" id="PR00756">
    <property type="entry name" value="ALADIPTASE"/>
</dbReference>
<evidence type="ECO:0000256" key="17">
    <source>
        <dbReference type="ARBA" id="ARBA00023180"/>
    </source>
</evidence>
<feature type="site" description="Transition state stabilizer" evidence="21">
    <location>
        <position position="435"/>
    </location>
</feature>
<dbReference type="PANTHER" id="PTHR11533">
    <property type="entry name" value="PROTEASE M1 ZINC METALLOPROTEASE"/>
    <property type="match status" value="1"/>
</dbReference>
<dbReference type="InterPro" id="IPR027268">
    <property type="entry name" value="Peptidase_M4/M1_CTD_sf"/>
</dbReference>
<dbReference type="GO" id="GO:0006508">
    <property type="term" value="P:proteolysis"/>
    <property type="evidence" value="ECO:0007669"/>
    <property type="project" value="UniProtKB-KW"/>
</dbReference>
<keyword evidence="13" id="KW-0735">Signal-anchor</keyword>
<evidence type="ECO:0000256" key="15">
    <source>
        <dbReference type="ARBA" id="ARBA00023049"/>
    </source>
</evidence>
<keyword evidence="6" id="KW-0336">GPI-anchor</keyword>
<evidence type="ECO:0000256" key="14">
    <source>
        <dbReference type="ARBA" id="ARBA00022989"/>
    </source>
</evidence>
<dbReference type="GO" id="GO:0042277">
    <property type="term" value="F:peptide binding"/>
    <property type="evidence" value="ECO:0007669"/>
    <property type="project" value="TreeGrafter"/>
</dbReference>
<evidence type="ECO:0000256" key="9">
    <source>
        <dbReference type="ARBA" id="ARBA00022723"/>
    </source>
</evidence>
<evidence type="ECO:0000256" key="3">
    <source>
        <dbReference type="ARBA" id="ARBA00010136"/>
    </source>
</evidence>
<dbReference type="OrthoDB" id="6750768at2759"/>
<feature type="domain" description="Peptidase M1 membrane alanine aminopeptidase" evidence="23">
    <location>
        <begin position="283"/>
        <end position="502"/>
    </location>
</feature>
<dbReference type="InterPro" id="IPR050344">
    <property type="entry name" value="Peptidase_M1_aminopeptidases"/>
</dbReference>
<dbReference type="FunFam" id="2.60.40.1730:FF:000012">
    <property type="entry name" value="Aminopeptidase N"/>
    <property type="match status" value="1"/>
</dbReference>
<sequence length="890" mass="101999">MVQRTIIILASIAIFAVSAQRFKIDRHNLPKSNLVTRSEVNGRNFDSLRLPNSSVPTHYNLFLDTNIHRGDFEYSGNIQITITILENTKQIVLHSVENSILQVELYDSNQLKIPLVNFELDVEREFLVVNTLSTLLSGSNYRLAISFAGALRTDNTGFHRLAYQAEDGSTTNIAATQFEPSSARKAFPCFDEPAIRATFDIRITCGLNYKVTSNMPAAGVTIQQNEKKLTQFKRTPRMPTYLVAFTVTDFISQRMVLKEPTTLTMEVLARSAVRNQIDLGLRKGAEAIRALEKHFDQNYTLPKLDQIALMQKPGGAMENWGLVTYDDRYLLVNEETASNYQKEEVIITIVHEFVHQFFGNLVTPKWWTDLFLNEGFATFYEYYVGAEVEPSIRFKELFAVEALQLALSVDSKNTSRPLSFYTETDLDSLFDVITYKKGGSVLRMMNHALGERTFQKGIRRYLASNKDSAVDPNDLFDSLESAAKEDAMLPLSTSVGAIMSNWIYEDGYPLVTVELVPDSNEVVFRQDHFSERELSSHRTWWIPISYRLSTQTARDETETKFWMPQGASQVSVRIDVPEDAYLLVNPHQTGYYRVNYDNELWRRIIQQLNADHEAIPAVSRAQLLDDALKLAKARRIWPETAFEVYKYLANEVDYVPWYAAFASDNLQYINDGLVVEPTAYRSFQFFVEKITHKLFVEMGFNELVNEPHEHQRLRAMVIEWSCRMGSIICRFGANQLMQANMDGVQTLPPYIKHSVYCGGMMEATQEQFQALFQIYQQSSDPAERAMYISALGCNENYEFLSAYMTVTLGTGQEVRLLPNEWLLILQSVYSRTNKGLDAFRAWMQTHLMDIVRVLSPRQEFNDIIADYSARNGYFDNFKPLVDLLKDFADN</sequence>
<keyword evidence="16" id="KW-0472">Membrane</keyword>
<dbReference type="FunFam" id="2.60.40.1910:FF:000008">
    <property type="entry name" value="Aminopeptidase"/>
    <property type="match status" value="1"/>
</dbReference>
<evidence type="ECO:0000256" key="7">
    <source>
        <dbReference type="ARBA" id="ARBA00022670"/>
    </source>
</evidence>
<dbReference type="InterPro" id="IPR014782">
    <property type="entry name" value="Peptidase_M1_dom"/>
</dbReference>
<dbReference type="InterPro" id="IPR034016">
    <property type="entry name" value="M1_APN-typ"/>
</dbReference>
<dbReference type="GO" id="GO:0005615">
    <property type="term" value="C:extracellular space"/>
    <property type="evidence" value="ECO:0007669"/>
    <property type="project" value="TreeGrafter"/>
</dbReference>
<dbReference type="AlphaFoldDB" id="A0A1S4KKG3"/>
<dbReference type="InterPro" id="IPR042097">
    <property type="entry name" value="Aminopeptidase_N-like_N_sf"/>
</dbReference>
<evidence type="ECO:0000256" key="19">
    <source>
        <dbReference type="PIRSR" id="PIRSR634016-1"/>
    </source>
</evidence>
<evidence type="ECO:0000256" key="21">
    <source>
        <dbReference type="PIRSR" id="PIRSR634016-4"/>
    </source>
</evidence>
<dbReference type="GO" id="GO:0005886">
    <property type="term" value="C:plasma membrane"/>
    <property type="evidence" value="ECO:0007669"/>
    <property type="project" value="UniProtKB-SubCell"/>
</dbReference>
<dbReference type="InterPro" id="IPR001930">
    <property type="entry name" value="Peptidase_M1"/>
</dbReference>
<dbReference type="PANTHER" id="PTHR11533:SF301">
    <property type="entry name" value="AMINOPEPTIDASE"/>
    <property type="match status" value="1"/>
</dbReference>
<dbReference type="SUPFAM" id="SSF63737">
    <property type="entry name" value="Leukotriene A4 hydrolase N-terminal domain"/>
    <property type="match status" value="1"/>
</dbReference>
<evidence type="ECO:0000256" key="10">
    <source>
        <dbReference type="ARBA" id="ARBA00022729"/>
    </source>
</evidence>